<feature type="transmembrane region" description="Helical" evidence="1">
    <location>
        <begin position="55"/>
        <end position="74"/>
    </location>
</feature>
<evidence type="ECO:0000313" key="2">
    <source>
        <dbReference type="EMBL" id="MBB6217893.1"/>
    </source>
</evidence>
<dbReference type="AlphaFoldDB" id="A0A841KX01"/>
<keyword evidence="3" id="KW-1185">Reference proteome</keyword>
<proteinExistence type="predicted"/>
<keyword evidence="1" id="KW-0472">Membrane</keyword>
<organism evidence="2 3">
    <name type="scientific">Anaerosolibacter carboniphilus</name>
    <dbReference type="NCBI Taxonomy" id="1417629"/>
    <lineage>
        <taxon>Bacteria</taxon>
        <taxon>Bacillati</taxon>
        <taxon>Bacillota</taxon>
        <taxon>Clostridia</taxon>
        <taxon>Peptostreptococcales</taxon>
        <taxon>Thermotaleaceae</taxon>
        <taxon>Anaerosolibacter</taxon>
    </lineage>
</organism>
<feature type="transmembrane region" description="Helical" evidence="1">
    <location>
        <begin position="115"/>
        <end position="134"/>
    </location>
</feature>
<protein>
    <submittedName>
        <fullName evidence="2">VanZ family protein</fullName>
    </submittedName>
</protein>
<name>A0A841KX01_9FIRM</name>
<accession>A0A841KX01</accession>
<keyword evidence="1" id="KW-0812">Transmembrane</keyword>
<keyword evidence="1" id="KW-1133">Transmembrane helix</keyword>
<feature type="transmembrane region" description="Helical" evidence="1">
    <location>
        <begin position="26"/>
        <end position="43"/>
    </location>
</feature>
<reference evidence="2 3" key="1">
    <citation type="submission" date="2020-08" db="EMBL/GenBank/DDBJ databases">
        <title>Genomic Encyclopedia of Type Strains, Phase IV (KMG-IV): sequencing the most valuable type-strain genomes for metagenomic binning, comparative biology and taxonomic classification.</title>
        <authorList>
            <person name="Goeker M."/>
        </authorList>
    </citation>
    <scope>NUCLEOTIDE SEQUENCE [LARGE SCALE GENOMIC DNA]</scope>
    <source>
        <strain evidence="2 3">DSM 103526</strain>
    </source>
</reference>
<gene>
    <name evidence="2" type="ORF">HNQ80_004029</name>
</gene>
<dbReference type="EMBL" id="JACHEN010000030">
    <property type="protein sequence ID" value="MBB6217893.1"/>
    <property type="molecule type" value="Genomic_DNA"/>
</dbReference>
<dbReference type="RefSeq" id="WP_184312401.1">
    <property type="nucleotide sequence ID" value="NZ_JACHEN010000030.1"/>
</dbReference>
<evidence type="ECO:0000256" key="1">
    <source>
        <dbReference type="SAM" id="Phobius"/>
    </source>
</evidence>
<feature type="transmembrane region" description="Helical" evidence="1">
    <location>
        <begin position="154"/>
        <end position="174"/>
    </location>
</feature>
<dbReference type="Proteomes" id="UP000579281">
    <property type="component" value="Unassembled WGS sequence"/>
</dbReference>
<dbReference type="InterPro" id="IPR014509">
    <property type="entry name" value="YjdF-like"/>
</dbReference>
<feature type="transmembrane region" description="Helical" evidence="1">
    <location>
        <begin position="86"/>
        <end position="108"/>
    </location>
</feature>
<evidence type="ECO:0000313" key="3">
    <source>
        <dbReference type="Proteomes" id="UP000579281"/>
    </source>
</evidence>
<sequence length="183" mass="21079">MKFLNILFVLVMAATAIGFIGREDYTYIYNILIIGIVYFSILYMEFKLHFKIKNYIKILLIITFILHTTFGQYINLYQKNNWFDKGLHLFGIFAFSLLFYATITALINVNTNSKIYTFIVVSSIGITAGVYFELLEFALDISTGSKHQHGLIDTNLDIIFNMIGAYLAGVWVVYSRNSLQNKM</sequence>
<comment type="caution">
    <text evidence="2">The sequence shown here is derived from an EMBL/GenBank/DDBJ whole genome shotgun (WGS) entry which is preliminary data.</text>
</comment>
<dbReference type="Pfam" id="PF09997">
    <property type="entry name" value="DUF2238"/>
    <property type="match status" value="1"/>
</dbReference>